<gene>
    <name evidence="1" type="ORF">SDC9_206243</name>
</gene>
<name>A0A645J4H1_9ZZZZ</name>
<evidence type="ECO:0000313" key="1">
    <source>
        <dbReference type="EMBL" id="MPN58538.1"/>
    </source>
</evidence>
<dbReference type="AlphaFoldDB" id="A0A645J4H1"/>
<reference evidence="1" key="1">
    <citation type="submission" date="2019-08" db="EMBL/GenBank/DDBJ databases">
        <authorList>
            <person name="Kucharzyk K."/>
            <person name="Murdoch R.W."/>
            <person name="Higgins S."/>
            <person name="Loffler F."/>
        </authorList>
    </citation>
    <scope>NUCLEOTIDE SEQUENCE</scope>
</reference>
<comment type="caution">
    <text evidence="1">The sequence shown here is derived from an EMBL/GenBank/DDBJ whole genome shotgun (WGS) entry which is preliminary data.</text>
</comment>
<sequence>MTRESTYEFIHDYANYFFIAEDDGIEYIELKSEVTIDELRRQFRKNLTVDLAKALSENESLEALKA</sequence>
<dbReference type="EMBL" id="VSSQ01131341">
    <property type="protein sequence ID" value="MPN58538.1"/>
    <property type="molecule type" value="Genomic_DNA"/>
</dbReference>
<protein>
    <submittedName>
        <fullName evidence="1">Uncharacterized protein</fullName>
    </submittedName>
</protein>
<organism evidence="1">
    <name type="scientific">bioreactor metagenome</name>
    <dbReference type="NCBI Taxonomy" id="1076179"/>
    <lineage>
        <taxon>unclassified sequences</taxon>
        <taxon>metagenomes</taxon>
        <taxon>ecological metagenomes</taxon>
    </lineage>
</organism>
<accession>A0A645J4H1</accession>
<proteinExistence type="predicted"/>